<evidence type="ECO:0000313" key="2">
    <source>
        <dbReference type="Proteomes" id="UP001054945"/>
    </source>
</evidence>
<comment type="caution">
    <text evidence="1">The sequence shown here is derived from an EMBL/GenBank/DDBJ whole genome shotgun (WGS) entry which is preliminary data.</text>
</comment>
<gene>
    <name evidence="1" type="ORF">CEXT_476231</name>
</gene>
<sequence length="86" mass="9478">MTGPSLTEENKALHVAGRKPIRRRGIALRNQCMTDALLVIRLISDVSKKSSLDSELKHTAFATIHECFPDDSWLHVYGDGSAAESI</sequence>
<evidence type="ECO:0000313" key="1">
    <source>
        <dbReference type="EMBL" id="GIY44352.1"/>
    </source>
</evidence>
<proteinExistence type="predicted"/>
<reference evidence="1 2" key="1">
    <citation type="submission" date="2021-06" db="EMBL/GenBank/DDBJ databases">
        <title>Caerostris extrusa draft genome.</title>
        <authorList>
            <person name="Kono N."/>
            <person name="Arakawa K."/>
        </authorList>
    </citation>
    <scope>NUCLEOTIDE SEQUENCE [LARGE SCALE GENOMIC DNA]</scope>
</reference>
<organism evidence="1 2">
    <name type="scientific">Caerostris extrusa</name>
    <name type="common">Bark spider</name>
    <name type="synonym">Caerostris bankana</name>
    <dbReference type="NCBI Taxonomy" id="172846"/>
    <lineage>
        <taxon>Eukaryota</taxon>
        <taxon>Metazoa</taxon>
        <taxon>Ecdysozoa</taxon>
        <taxon>Arthropoda</taxon>
        <taxon>Chelicerata</taxon>
        <taxon>Arachnida</taxon>
        <taxon>Araneae</taxon>
        <taxon>Araneomorphae</taxon>
        <taxon>Entelegynae</taxon>
        <taxon>Araneoidea</taxon>
        <taxon>Araneidae</taxon>
        <taxon>Caerostris</taxon>
    </lineage>
</organism>
<dbReference type="AlphaFoldDB" id="A0AAV4THT2"/>
<accession>A0AAV4THT2</accession>
<keyword evidence="2" id="KW-1185">Reference proteome</keyword>
<dbReference type="Proteomes" id="UP001054945">
    <property type="component" value="Unassembled WGS sequence"/>
</dbReference>
<name>A0AAV4THT2_CAEEX</name>
<protein>
    <submittedName>
        <fullName evidence="1">Uncharacterized protein</fullName>
    </submittedName>
</protein>
<dbReference type="EMBL" id="BPLR01011130">
    <property type="protein sequence ID" value="GIY44352.1"/>
    <property type="molecule type" value="Genomic_DNA"/>
</dbReference>